<evidence type="ECO:0000313" key="3">
    <source>
        <dbReference type="Proteomes" id="UP000585474"/>
    </source>
</evidence>
<dbReference type="EMBL" id="BJWL01000019">
    <property type="protein sequence ID" value="GFZ07457.1"/>
    <property type="molecule type" value="Genomic_DNA"/>
</dbReference>
<organism evidence="2 3">
    <name type="scientific">Actinidia rufa</name>
    <dbReference type="NCBI Taxonomy" id="165716"/>
    <lineage>
        <taxon>Eukaryota</taxon>
        <taxon>Viridiplantae</taxon>
        <taxon>Streptophyta</taxon>
        <taxon>Embryophyta</taxon>
        <taxon>Tracheophyta</taxon>
        <taxon>Spermatophyta</taxon>
        <taxon>Magnoliopsida</taxon>
        <taxon>eudicotyledons</taxon>
        <taxon>Gunneridae</taxon>
        <taxon>Pentapetalae</taxon>
        <taxon>asterids</taxon>
        <taxon>Ericales</taxon>
        <taxon>Actinidiaceae</taxon>
        <taxon>Actinidia</taxon>
    </lineage>
</organism>
<name>A0A7J0G9H7_9ERIC</name>
<feature type="compositionally biased region" description="Low complexity" evidence="1">
    <location>
        <begin position="61"/>
        <end position="70"/>
    </location>
</feature>
<protein>
    <submittedName>
        <fullName evidence="2">Uncharacterized protein</fullName>
    </submittedName>
</protein>
<sequence>MSVEGDYLDKMGIFIKTRRRDGADVIQLLMKVQMMDYMKSWCSNASRQVLEAVRESGGDDTSPMMHSHSTPPFPPPPRPHLQIGG</sequence>
<proteinExistence type="predicted"/>
<keyword evidence="3" id="KW-1185">Reference proteome</keyword>
<gene>
    <name evidence="2" type="ORF">Acr_19g0003940</name>
</gene>
<comment type="caution">
    <text evidence="2">The sequence shown here is derived from an EMBL/GenBank/DDBJ whole genome shotgun (WGS) entry which is preliminary data.</text>
</comment>
<dbReference type="Proteomes" id="UP000585474">
    <property type="component" value="Unassembled WGS sequence"/>
</dbReference>
<reference evidence="2 3" key="1">
    <citation type="submission" date="2019-07" db="EMBL/GenBank/DDBJ databases">
        <title>De Novo Assembly of kiwifruit Actinidia rufa.</title>
        <authorList>
            <person name="Sugita-Konishi S."/>
            <person name="Sato K."/>
            <person name="Mori E."/>
            <person name="Abe Y."/>
            <person name="Kisaki G."/>
            <person name="Hamano K."/>
            <person name="Suezawa K."/>
            <person name="Otani M."/>
            <person name="Fukuda T."/>
            <person name="Manabe T."/>
            <person name="Gomi K."/>
            <person name="Tabuchi M."/>
            <person name="Akimitsu K."/>
            <person name="Kataoka I."/>
        </authorList>
    </citation>
    <scope>NUCLEOTIDE SEQUENCE [LARGE SCALE GENOMIC DNA]</scope>
    <source>
        <strain evidence="3">cv. Fuchu</strain>
    </source>
</reference>
<feature type="region of interest" description="Disordered" evidence="1">
    <location>
        <begin position="54"/>
        <end position="85"/>
    </location>
</feature>
<evidence type="ECO:0000256" key="1">
    <source>
        <dbReference type="SAM" id="MobiDB-lite"/>
    </source>
</evidence>
<evidence type="ECO:0000313" key="2">
    <source>
        <dbReference type="EMBL" id="GFZ07457.1"/>
    </source>
</evidence>
<dbReference type="AlphaFoldDB" id="A0A7J0G9H7"/>
<accession>A0A7J0G9H7</accession>